<evidence type="ECO:0000313" key="2">
    <source>
        <dbReference type="EMBL" id="CAI9756980.1"/>
    </source>
</evidence>
<evidence type="ECO:0000313" key="3">
    <source>
        <dbReference type="Proteomes" id="UP000834106"/>
    </source>
</evidence>
<evidence type="ECO:0000256" key="1">
    <source>
        <dbReference type="SAM" id="Phobius"/>
    </source>
</evidence>
<proteinExistence type="predicted"/>
<dbReference type="AlphaFoldDB" id="A0AAD1YTV1"/>
<dbReference type="Proteomes" id="UP000834106">
    <property type="component" value="Chromosome 2"/>
</dbReference>
<keyword evidence="1" id="KW-0812">Transmembrane</keyword>
<organism evidence="2 3">
    <name type="scientific">Fraxinus pennsylvanica</name>
    <dbReference type="NCBI Taxonomy" id="56036"/>
    <lineage>
        <taxon>Eukaryota</taxon>
        <taxon>Viridiplantae</taxon>
        <taxon>Streptophyta</taxon>
        <taxon>Embryophyta</taxon>
        <taxon>Tracheophyta</taxon>
        <taxon>Spermatophyta</taxon>
        <taxon>Magnoliopsida</taxon>
        <taxon>eudicotyledons</taxon>
        <taxon>Gunneridae</taxon>
        <taxon>Pentapetalae</taxon>
        <taxon>asterids</taxon>
        <taxon>lamiids</taxon>
        <taxon>Lamiales</taxon>
        <taxon>Oleaceae</taxon>
        <taxon>Oleeae</taxon>
        <taxon>Fraxinus</taxon>
    </lineage>
</organism>
<keyword evidence="1" id="KW-1133">Transmembrane helix</keyword>
<feature type="transmembrane region" description="Helical" evidence="1">
    <location>
        <begin position="99"/>
        <end position="119"/>
    </location>
</feature>
<keyword evidence="3" id="KW-1185">Reference proteome</keyword>
<reference evidence="2" key="1">
    <citation type="submission" date="2023-05" db="EMBL/GenBank/DDBJ databases">
        <authorList>
            <person name="Huff M."/>
        </authorList>
    </citation>
    <scope>NUCLEOTIDE SEQUENCE</scope>
</reference>
<sequence>MAYHKSSGNEETKVLLALDGAKEDFNWPPYVRAANDFLPQMVYKENYYWELLKSSSSNEFEGLVRCLRPSELVSLEVDCIEQYLPHCHAIWHRSRSSRFNAGFVPMLAGFVPMLAGLMYRCGSVIINSSLLKCSVLVQASGLLKSL</sequence>
<dbReference type="EMBL" id="OU503037">
    <property type="protein sequence ID" value="CAI9756980.1"/>
    <property type="molecule type" value="Genomic_DNA"/>
</dbReference>
<keyword evidence="1" id="KW-0472">Membrane</keyword>
<name>A0AAD1YTV1_9LAMI</name>
<gene>
    <name evidence="2" type="ORF">FPE_LOCUS4410</name>
</gene>
<accession>A0AAD1YTV1</accession>
<protein>
    <submittedName>
        <fullName evidence="2">Uncharacterized protein</fullName>
    </submittedName>
</protein>